<dbReference type="SUPFAM" id="SSF52768">
    <property type="entry name" value="Arginase/deacetylase"/>
    <property type="match status" value="1"/>
</dbReference>
<proteinExistence type="inferred from homology"/>
<reference evidence="5" key="2">
    <citation type="submission" date="2023-12" db="EMBL/GenBank/DDBJ databases">
        <authorList>
            <person name="Sun Q."/>
            <person name="Inoue M."/>
        </authorList>
    </citation>
    <scope>NUCLEOTIDE SEQUENCE</scope>
    <source>
        <strain evidence="5">JCM 17590</strain>
    </source>
</reference>
<dbReference type="InterPro" id="IPR023696">
    <property type="entry name" value="Ureohydrolase_dom_sf"/>
</dbReference>
<evidence type="ECO:0000256" key="2">
    <source>
        <dbReference type="ARBA" id="ARBA00022801"/>
    </source>
</evidence>
<dbReference type="RefSeq" id="WP_344790821.1">
    <property type="nucleotide sequence ID" value="NZ_BAABBV010000001.1"/>
</dbReference>
<dbReference type="PROSITE" id="PS51409">
    <property type="entry name" value="ARGINASE_2"/>
    <property type="match status" value="1"/>
</dbReference>
<reference evidence="5" key="1">
    <citation type="journal article" date="2014" name="Int. J. Syst. Evol. Microbiol.">
        <title>Complete genome of a new Firmicutes species belonging to the dominant human colonic microbiota ('Ruminococcus bicirculans') reveals two chromosomes and a selective capacity to utilize plant glucans.</title>
        <authorList>
            <consortium name="NISC Comparative Sequencing Program"/>
            <person name="Wegmann U."/>
            <person name="Louis P."/>
            <person name="Goesmann A."/>
            <person name="Henrissat B."/>
            <person name="Duncan S.H."/>
            <person name="Flint H.J."/>
        </authorList>
    </citation>
    <scope>NUCLEOTIDE SEQUENCE</scope>
    <source>
        <strain evidence="5">JCM 17590</strain>
    </source>
</reference>
<comment type="caution">
    <text evidence="5">The sequence shown here is derived from an EMBL/GenBank/DDBJ whole genome shotgun (WGS) entry which is preliminary data.</text>
</comment>
<dbReference type="Proteomes" id="UP001415169">
    <property type="component" value="Unassembled WGS sequence"/>
</dbReference>
<keyword evidence="1" id="KW-0479">Metal-binding</keyword>
<keyword evidence="2" id="KW-0378">Hydrolase</keyword>
<comment type="similarity">
    <text evidence="4">Belongs to the arginase family.</text>
</comment>
<keyword evidence="3" id="KW-0464">Manganese</keyword>
<name>A0ABP7ZI29_9MICO</name>
<gene>
    <name evidence="5" type="ORF">GCM10022286_11830</name>
</gene>
<dbReference type="PANTHER" id="PTHR43782">
    <property type="entry name" value="ARGINASE"/>
    <property type="match status" value="1"/>
</dbReference>
<accession>A0ABP7ZI29</accession>
<dbReference type="PANTHER" id="PTHR43782:SF3">
    <property type="entry name" value="ARGINASE"/>
    <property type="match status" value="1"/>
</dbReference>
<dbReference type="EMBL" id="BAABBV010000001">
    <property type="protein sequence ID" value="GAA4158643.1"/>
    <property type="molecule type" value="Genomic_DNA"/>
</dbReference>
<evidence type="ECO:0000256" key="3">
    <source>
        <dbReference type="ARBA" id="ARBA00023211"/>
    </source>
</evidence>
<dbReference type="Gene3D" id="3.40.800.10">
    <property type="entry name" value="Ureohydrolase domain"/>
    <property type="match status" value="1"/>
</dbReference>
<evidence type="ECO:0000256" key="4">
    <source>
        <dbReference type="PROSITE-ProRule" id="PRU00742"/>
    </source>
</evidence>
<dbReference type="Pfam" id="PF00491">
    <property type="entry name" value="Arginase"/>
    <property type="match status" value="1"/>
</dbReference>
<sequence length="297" mass="31114">MKVTVLGVPDSAGAYCVGVEDGPTAVREAGLLDALAGAGHELNDAGDLIMRRWKPDHAHPRAQNLPDEVDAARELADAASELLEYGGRLLVLGGSCLVALGLSAAVARHSGRPRLVYIDRHLDLNTPASTEQGSLSWMGMAHALRIEGAATELAEAFGPDPLLIPEELVYLGVSEGQSTEWERRQREVLAVPLVPQSELVADPAAAAQRALGLLPAGPFVAHVDVDVLDFLDAPLAEDTNGANSGPTLEQLGIALRELAQAPHCLGLSVGQLNPAHADADPTALPRLVDALTFAFSN</sequence>
<organism evidence="5 6">
    <name type="scientific">Gryllotalpicola daejeonensis</name>
    <dbReference type="NCBI Taxonomy" id="993087"/>
    <lineage>
        <taxon>Bacteria</taxon>
        <taxon>Bacillati</taxon>
        <taxon>Actinomycetota</taxon>
        <taxon>Actinomycetes</taxon>
        <taxon>Micrococcales</taxon>
        <taxon>Microbacteriaceae</taxon>
        <taxon>Gryllotalpicola</taxon>
    </lineage>
</organism>
<evidence type="ECO:0000313" key="5">
    <source>
        <dbReference type="EMBL" id="GAA4158643.1"/>
    </source>
</evidence>
<evidence type="ECO:0000313" key="6">
    <source>
        <dbReference type="Proteomes" id="UP001415169"/>
    </source>
</evidence>
<protein>
    <recommendedName>
        <fullName evidence="7">Arginase</fullName>
    </recommendedName>
</protein>
<evidence type="ECO:0000256" key="1">
    <source>
        <dbReference type="ARBA" id="ARBA00022723"/>
    </source>
</evidence>
<dbReference type="InterPro" id="IPR006035">
    <property type="entry name" value="Ureohydrolase"/>
</dbReference>
<keyword evidence="6" id="KW-1185">Reference proteome</keyword>
<evidence type="ECO:0008006" key="7">
    <source>
        <dbReference type="Google" id="ProtNLM"/>
    </source>
</evidence>